<dbReference type="PRINTS" id="PR00344">
    <property type="entry name" value="BCTRLSENSOR"/>
</dbReference>
<dbReference type="EC" id="2.7.13.3" evidence="3"/>
<dbReference type="InterPro" id="IPR005467">
    <property type="entry name" value="His_kinase_dom"/>
</dbReference>
<dbReference type="PANTHER" id="PTHR45436">
    <property type="entry name" value="SENSOR HISTIDINE KINASE YKOH"/>
    <property type="match status" value="1"/>
</dbReference>
<comment type="subcellular location">
    <subcellularLocation>
        <location evidence="2">Membrane</location>
        <topology evidence="2">Multi-pass membrane protein</topology>
    </subcellularLocation>
</comment>
<dbReference type="CDD" id="cd00075">
    <property type="entry name" value="HATPase"/>
    <property type="match status" value="1"/>
</dbReference>
<gene>
    <name evidence="13" type="ORF">GEU84_011440</name>
</gene>
<dbReference type="CDD" id="cd00082">
    <property type="entry name" value="HisKA"/>
    <property type="match status" value="1"/>
</dbReference>
<dbReference type="InterPro" id="IPR050428">
    <property type="entry name" value="TCS_sensor_his_kinase"/>
</dbReference>
<keyword evidence="14" id="KW-1185">Reference proteome</keyword>
<dbReference type="Gene3D" id="1.10.287.130">
    <property type="match status" value="1"/>
</dbReference>
<dbReference type="SUPFAM" id="SSF55874">
    <property type="entry name" value="ATPase domain of HSP90 chaperone/DNA topoisomerase II/histidine kinase"/>
    <property type="match status" value="1"/>
</dbReference>
<sequence>MKRGHSSLISRLSRRLILLQVLALTLVVVIVAIPEPDRRGIYELDEAVLAKIAENLQADGARLYLSPGSAFLAEMSATPGFWFMVGDSAGRRVEYGPIPQGVHALFSDVGAVVDVEAYWEPGRPDSGMIGARQSSAVGPVSILTGGGPTLSPVIGRLKDINPYYLTVLAVVTTVVALGIPWLLRRDLEGVSRVAEEAARIDINQPGTRLTESNVPPELQAMVGAMNAALSRFDEGLERRKRFLATAAHELRTPVAILMLRIEQLPEGPEKRRLTLDVARLSALANQLLDLERLDDDTSVHHWLDLADLVREAVTEIAPLAIATRADLSLDVPQQPVGILGDRQAIQRVVINLVQNAIAHGGDGVSIEVDVRAPATVVVSDSGPGIAVADRVQIFEPFFRRSEARGSGLGLHLVQQIVNRHGGSIAVGDSADGGAEFVLRFPLADRDAAAQQMV</sequence>
<evidence type="ECO:0000256" key="8">
    <source>
        <dbReference type="ARBA" id="ARBA00022989"/>
    </source>
</evidence>
<evidence type="ECO:0000256" key="1">
    <source>
        <dbReference type="ARBA" id="ARBA00000085"/>
    </source>
</evidence>
<dbReference type="SMART" id="SM00387">
    <property type="entry name" value="HATPase_c"/>
    <property type="match status" value="1"/>
</dbReference>
<proteinExistence type="predicted"/>
<evidence type="ECO:0000256" key="5">
    <source>
        <dbReference type="ARBA" id="ARBA00022679"/>
    </source>
</evidence>
<reference evidence="13" key="1">
    <citation type="submission" date="2020-05" db="EMBL/GenBank/DDBJ databases">
        <title>Fertoebacter nigrum gen. nov., sp. nov., a new member of the family Rhodobacteraceae.</title>
        <authorList>
            <person name="Szuroczki S."/>
            <person name="Abbaszade G."/>
            <person name="Buni D."/>
            <person name="Schumann P."/>
            <person name="Toth E."/>
        </authorList>
    </citation>
    <scope>NUCLEOTIDE SEQUENCE</scope>
    <source>
        <strain evidence="13">RG-N-1a</strain>
    </source>
</reference>
<dbReference type="Gene3D" id="3.30.565.10">
    <property type="entry name" value="Histidine kinase-like ATPase, C-terminal domain"/>
    <property type="match status" value="1"/>
</dbReference>
<dbReference type="GO" id="GO:0005886">
    <property type="term" value="C:plasma membrane"/>
    <property type="evidence" value="ECO:0007669"/>
    <property type="project" value="TreeGrafter"/>
</dbReference>
<dbReference type="Pfam" id="PF00512">
    <property type="entry name" value="HisKA"/>
    <property type="match status" value="1"/>
</dbReference>
<keyword evidence="7 13" id="KW-0418">Kinase</keyword>
<evidence type="ECO:0000256" key="11">
    <source>
        <dbReference type="SAM" id="Phobius"/>
    </source>
</evidence>
<evidence type="ECO:0000256" key="7">
    <source>
        <dbReference type="ARBA" id="ARBA00022777"/>
    </source>
</evidence>
<dbReference type="SUPFAM" id="SSF47384">
    <property type="entry name" value="Homodimeric domain of signal transducing histidine kinase"/>
    <property type="match status" value="1"/>
</dbReference>
<dbReference type="EMBL" id="WHUT02000006">
    <property type="protein sequence ID" value="NUB45002.1"/>
    <property type="molecule type" value="Genomic_DNA"/>
</dbReference>
<dbReference type="InterPro" id="IPR004358">
    <property type="entry name" value="Sig_transdc_His_kin-like_C"/>
</dbReference>
<keyword evidence="4" id="KW-0597">Phosphoprotein</keyword>
<dbReference type="InterPro" id="IPR003661">
    <property type="entry name" value="HisK_dim/P_dom"/>
</dbReference>
<dbReference type="InterPro" id="IPR036890">
    <property type="entry name" value="HATPase_C_sf"/>
</dbReference>
<dbReference type="SMART" id="SM00388">
    <property type="entry name" value="HisKA"/>
    <property type="match status" value="1"/>
</dbReference>
<dbReference type="GO" id="GO:0000155">
    <property type="term" value="F:phosphorelay sensor kinase activity"/>
    <property type="evidence" value="ECO:0007669"/>
    <property type="project" value="InterPro"/>
</dbReference>
<comment type="catalytic activity">
    <reaction evidence="1">
        <text>ATP + protein L-histidine = ADP + protein N-phospho-L-histidine.</text>
        <dbReference type="EC" id="2.7.13.3"/>
    </reaction>
</comment>
<dbReference type="Pfam" id="PF02518">
    <property type="entry name" value="HATPase_c"/>
    <property type="match status" value="1"/>
</dbReference>
<feature type="transmembrane region" description="Helical" evidence="11">
    <location>
        <begin position="163"/>
        <end position="183"/>
    </location>
</feature>
<accession>A0A8X8H2H6</accession>
<feature type="domain" description="Histidine kinase" evidence="12">
    <location>
        <begin position="245"/>
        <end position="444"/>
    </location>
</feature>
<organism evidence="13 14">
    <name type="scientific">Fertoeibacter niger</name>
    <dbReference type="NCBI Taxonomy" id="2656921"/>
    <lineage>
        <taxon>Bacteria</taxon>
        <taxon>Pseudomonadati</taxon>
        <taxon>Pseudomonadota</taxon>
        <taxon>Alphaproteobacteria</taxon>
        <taxon>Rhodobacterales</taxon>
        <taxon>Paracoccaceae</taxon>
        <taxon>Fertoeibacter</taxon>
    </lineage>
</organism>
<evidence type="ECO:0000256" key="10">
    <source>
        <dbReference type="ARBA" id="ARBA00023136"/>
    </source>
</evidence>
<keyword evidence="5" id="KW-0808">Transferase</keyword>
<comment type="caution">
    <text evidence="13">The sequence shown here is derived from an EMBL/GenBank/DDBJ whole genome shotgun (WGS) entry which is preliminary data.</text>
</comment>
<evidence type="ECO:0000256" key="9">
    <source>
        <dbReference type="ARBA" id="ARBA00023012"/>
    </source>
</evidence>
<evidence type="ECO:0000256" key="3">
    <source>
        <dbReference type="ARBA" id="ARBA00012438"/>
    </source>
</evidence>
<dbReference type="InterPro" id="IPR036097">
    <property type="entry name" value="HisK_dim/P_sf"/>
</dbReference>
<dbReference type="PROSITE" id="PS50109">
    <property type="entry name" value="HIS_KIN"/>
    <property type="match status" value="1"/>
</dbReference>
<dbReference type="RefSeq" id="WP_152825484.1">
    <property type="nucleotide sequence ID" value="NZ_WHUT02000006.1"/>
</dbReference>
<keyword evidence="10 11" id="KW-0472">Membrane</keyword>
<dbReference type="InterPro" id="IPR003594">
    <property type="entry name" value="HATPase_dom"/>
</dbReference>
<evidence type="ECO:0000313" key="14">
    <source>
        <dbReference type="Proteomes" id="UP000484076"/>
    </source>
</evidence>
<keyword evidence="6 11" id="KW-0812">Transmembrane</keyword>
<name>A0A8X8H2H6_9RHOB</name>
<keyword evidence="8 11" id="KW-1133">Transmembrane helix</keyword>
<evidence type="ECO:0000256" key="6">
    <source>
        <dbReference type="ARBA" id="ARBA00022692"/>
    </source>
</evidence>
<keyword evidence="9" id="KW-0902">Two-component regulatory system</keyword>
<dbReference type="PANTHER" id="PTHR45436:SF15">
    <property type="entry name" value="SENSOR HISTIDINE KINASE CUSS"/>
    <property type="match status" value="1"/>
</dbReference>
<evidence type="ECO:0000256" key="4">
    <source>
        <dbReference type="ARBA" id="ARBA00022553"/>
    </source>
</evidence>
<evidence type="ECO:0000256" key="2">
    <source>
        <dbReference type="ARBA" id="ARBA00004141"/>
    </source>
</evidence>
<protein>
    <recommendedName>
        <fullName evidence="3">histidine kinase</fullName>
        <ecNumber evidence="3">2.7.13.3</ecNumber>
    </recommendedName>
</protein>
<evidence type="ECO:0000313" key="13">
    <source>
        <dbReference type="EMBL" id="NUB45002.1"/>
    </source>
</evidence>
<evidence type="ECO:0000259" key="12">
    <source>
        <dbReference type="PROSITE" id="PS50109"/>
    </source>
</evidence>
<dbReference type="AlphaFoldDB" id="A0A8X8H2H6"/>
<dbReference type="Proteomes" id="UP000484076">
    <property type="component" value="Unassembled WGS sequence"/>
</dbReference>